<dbReference type="Pfam" id="PF19429">
    <property type="entry name" value="EVA_Class_A"/>
    <property type="match status" value="1"/>
</dbReference>
<evidence type="ECO:0000256" key="6">
    <source>
        <dbReference type="RuleBase" id="RU369006"/>
    </source>
</evidence>
<evidence type="ECO:0000256" key="1">
    <source>
        <dbReference type="ARBA" id="ARBA00004613"/>
    </source>
</evidence>
<name>A0A023G109_AMBPA</name>
<reference evidence="8" key="1">
    <citation type="submission" date="2014-03" db="EMBL/GenBank/DDBJ databases">
        <title>The sialotranscriptome of Amblyomma triste, Amblyomma parvum and Amblyomma cajennense ticks, uncovered by 454-based RNA-seq.</title>
        <authorList>
            <person name="Garcia G.R."/>
            <person name="Gardinassi L.G."/>
            <person name="Ribeiro J.M."/>
            <person name="Anatrielo E."/>
            <person name="Ferreira B.R."/>
            <person name="Moreira H.N."/>
            <person name="Mafra C."/>
            <person name="Olegario M.M."/>
            <person name="Szabo P.J."/>
            <person name="Miranda-Santos I.K."/>
            <person name="Maruyama S.R."/>
        </authorList>
    </citation>
    <scope>NUCLEOTIDE SEQUENCE</scope>
    <source>
        <strain evidence="8">Araguapaz</strain>
        <tissue evidence="8">Salivary glands</tissue>
    </source>
</reference>
<evidence type="ECO:0000313" key="8">
    <source>
        <dbReference type="EMBL" id="JAC26565.1"/>
    </source>
</evidence>
<dbReference type="InterPro" id="IPR045797">
    <property type="entry name" value="EVA_Class_A"/>
</dbReference>
<evidence type="ECO:0000256" key="5">
    <source>
        <dbReference type="ARBA" id="ARBA00023180"/>
    </source>
</evidence>
<proteinExistence type="evidence at transcript level"/>
<sequence length="135" mass="14554">MTSGMPFTVVLFLCAFQVLFGFSENTGHELSDEDCDDNSTCIIQSLNTTGDPLTVGCMCENSTEYLPNGTECLGLSEAAATRMQVNVSYVCPVGLCYNGFCERSGLSIQCWHDTQPPNSTNVTTKAPTIAARSEM</sequence>
<keyword evidence="5 6" id="KW-0325">Glycoprotein</keyword>
<keyword evidence="4 6" id="KW-1015">Disulfide bond</keyword>
<dbReference type="GO" id="GO:0005576">
    <property type="term" value="C:extracellular region"/>
    <property type="evidence" value="ECO:0007669"/>
    <property type="project" value="UniProtKB-SubCell"/>
</dbReference>
<keyword evidence="2 6" id="KW-0964">Secreted</keyword>
<dbReference type="GO" id="GO:0019957">
    <property type="term" value="F:C-C chemokine binding"/>
    <property type="evidence" value="ECO:0007669"/>
    <property type="project" value="InterPro"/>
</dbReference>
<protein>
    <recommendedName>
        <fullName evidence="6">Evasin</fullName>
    </recommendedName>
</protein>
<comment type="subcellular location">
    <subcellularLocation>
        <location evidence="1 6">Secreted</location>
    </subcellularLocation>
</comment>
<comment type="function">
    <text evidence="6">Salivary chemokine-binding protein which binds to host chemokines.</text>
</comment>
<accession>A0A023G109</accession>
<dbReference type="Gene3D" id="2.30.130.100">
    <property type="match status" value="1"/>
</dbReference>
<dbReference type="EMBL" id="GBBL01000755">
    <property type="protein sequence ID" value="JAC26565.1"/>
    <property type="molecule type" value="mRNA"/>
</dbReference>
<keyword evidence="3 6" id="KW-0732">Signal</keyword>
<evidence type="ECO:0000256" key="3">
    <source>
        <dbReference type="ARBA" id="ARBA00022729"/>
    </source>
</evidence>
<feature type="signal peptide" evidence="7">
    <location>
        <begin position="1"/>
        <end position="21"/>
    </location>
</feature>
<evidence type="ECO:0000256" key="2">
    <source>
        <dbReference type="ARBA" id="ARBA00022525"/>
    </source>
</evidence>
<feature type="chain" id="PRO_5001521485" description="Evasin" evidence="7">
    <location>
        <begin position="22"/>
        <end position="135"/>
    </location>
</feature>
<evidence type="ECO:0000256" key="7">
    <source>
        <dbReference type="SAM" id="SignalP"/>
    </source>
</evidence>
<dbReference type="AlphaFoldDB" id="A0A023G109"/>
<organism evidence="8">
    <name type="scientific">Amblyomma parvum</name>
    <name type="common">South American tick</name>
    <dbReference type="NCBI Taxonomy" id="251391"/>
    <lineage>
        <taxon>Eukaryota</taxon>
        <taxon>Metazoa</taxon>
        <taxon>Ecdysozoa</taxon>
        <taxon>Arthropoda</taxon>
        <taxon>Chelicerata</taxon>
        <taxon>Arachnida</taxon>
        <taxon>Acari</taxon>
        <taxon>Parasitiformes</taxon>
        <taxon>Ixodida</taxon>
        <taxon>Ixodoidea</taxon>
        <taxon>Ixodidae</taxon>
        <taxon>Amblyomminae</taxon>
        <taxon>Amblyomma</taxon>
    </lineage>
</organism>
<evidence type="ECO:0000256" key="4">
    <source>
        <dbReference type="ARBA" id="ARBA00023157"/>
    </source>
</evidence>